<dbReference type="Proteomes" id="UP000662873">
    <property type="component" value="Chromosome"/>
</dbReference>
<keyword evidence="1" id="KW-0488">Methylation</keyword>
<dbReference type="SUPFAM" id="SSF54523">
    <property type="entry name" value="Pili subunits"/>
    <property type="match status" value="1"/>
</dbReference>
<dbReference type="InterPro" id="IPR011453">
    <property type="entry name" value="DUF1559"/>
</dbReference>
<dbReference type="Pfam" id="PF07596">
    <property type="entry name" value="SBP_bac_10"/>
    <property type="match status" value="1"/>
</dbReference>
<evidence type="ECO:0000256" key="1">
    <source>
        <dbReference type="ARBA" id="ARBA00022481"/>
    </source>
</evidence>
<evidence type="ECO:0000256" key="2">
    <source>
        <dbReference type="SAM" id="MobiDB-lite"/>
    </source>
</evidence>
<proteinExistence type="predicted"/>
<accession>A0A809S1U7</accession>
<dbReference type="InterPro" id="IPR000983">
    <property type="entry name" value="Bac_GSPG_pilin"/>
</dbReference>
<dbReference type="InterPro" id="IPR012902">
    <property type="entry name" value="N_methyl_site"/>
</dbReference>
<dbReference type="Gene3D" id="3.30.700.10">
    <property type="entry name" value="Glycoprotein, Type 4 Pilin"/>
    <property type="match status" value="1"/>
</dbReference>
<dbReference type="GO" id="GO:0015627">
    <property type="term" value="C:type II protein secretion system complex"/>
    <property type="evidence" value="ECO:0007669"/>
    <property type="project" value="InterPro"/>
</dbReference>
<dbReference type="InterPro" id="IPR045584">
    <property type="entry name" value="Pilin-like"/>
</dbReference>
<protein>
    <recommendedName>
        <fullName evidence="3">DUF1559 domain-containing protein</fullName>
    </recommendedName>
</protein>
<evidence type="ECO:0000313" key="5">
    <source>
        <dbReference type="Proteomes" id="UP000662873"/>
    </source>
</evidence>
<dbReference type="Pfam" id="PF07963">
    <property type="entry name" value="N_methyl"/>
    <property type="match status" value="1"/>
</dbReference>
<dbReference type="AlphaFoldDB" id="A0A809S1U7"/>
<organism evidence="4 5">
    <name type="scientific">Candidatus Nitrosymbiomonas proteolyticus</name>
    <dbReference type="NCBI Taxonomy" id="2608984"/>
    <lineage>
        <taxon>Bacteria</taxon>
        <taxon>Bacillati</taxon>
        <taxon>Armatimonadota</taxon>
        <taxon>Armatimonadota incertae sedis</taxon>
        <taxon>Candidatus Nitrosymbiomonas</taxon>
    </lineage>
</organism>
<dbReference type="GO" id="GO:0015628">
    <property type="term" value="P:protein secretion by the type II secretion system"/>
    <property type="evidence" value="ECO:0007669"/>
    <property type="project" value="InterPro"/>
</dbReference>
<evidence type="ECO:0000313" key="4">
    <source>
        <dbReference type="EMBL" id="BBO22436.1"/>
    </source>
</evidence>
<gene>
    <name evidence="4" type="ORF">NPRO_00310</name>
</gene>
<feature type="domain" description="DUF1559" evidence="3">
    <location>
        <begin position="32"/>
        <end position="98"/>
    </location>
</feature>
<dbReference type="PRINTS" id="PR00813">
    <property type="entry name" value="BCTERIALGSPG"/>
</dbReference>
<dbReference type="EMBL" id="AP021858">
    <property type="protein sequence ID" value="BBO22436.1"/>
    <property type="molecule type" value="Genomic_DNA"/>
</dbReference>
<name>A0A809S1U7_9BACT</name>
<reference evidence="4" key="1">
    <citation type="journal article" name="DNA Res.">
        <title>The physiological potential of anammox bacteria as revealed by their core genome structure.</title>
        <authorList>
            <person name="Okubo T."/>
            <person name="Toyoda A."/>
            <person name="Fukuhara K."/>
            <person name="Uchiyama I."/>
            <person name="Harigaya Y."/>
            <person name="Kuroiwa M."/>
            <person name="Suzuki T."/>
            <person name="Murakami Y."/>
            <person name="Suwa Y."/>
            <person name="Takami H."/>
        </authorList>
    </citation>
    <scope>NUCLEOTIDE SEQUENCE</scope>
    <source>
        <strain evidence="4">317325-2</strain>
    </source>
</reference>
<evidence type="ECO:0000259" key="3">
    <source>
        <dbReference type="Pfam" id="PF07596"/>
    </source>
</evidence>
<sequence length="276" mass="29971">MNRNRAFTLIELLVVIAIIAILAAILFPVFAAAKESAKQTTCLSNMKQIGLAMSMYAIDSDDVYPAWAAIAPPINGGNSSYVPPDMQLMPYARNDGIWKCPSDHATRVSTSAVPWWDGNYRLKAIPRSYSYTGPIHTVQANGWDNNTGAFKWVGPGFWTMAGRSGTEFDEVADTIAWVEQWSVSVADQYVGGIWGSGFIDCDTAKLAGRKVPPSGPGDGGPPGCASAYTGRPTPGHRNQGNYIFVDGHAGIRSWSAVRKNDFRSFKVQKPSQTYIP</sequence>
<dbReference type="PANTHER" id="PTHR30093">
    <property type="entry name" value="GENERAL SECRETION PATHWAY PROTEIN G"/>
    <property type="match status" value="1"/>
</dbReference>
<feature type="region of interest" description="Disordered" evidence="2">
    <location>
        <begin position="210"/>
        <end position="232"/>
    </location>
</feature>
<dbReference type="KEGG" id="npy:NPRO_00310"/>
<dbReference type="NCBIfam" id="TIGR02532">
    <property type="entry name" value="IV_pilin_GFxxxE"/>
    <property type="match status" value="1"/>
</dbReference>